<accession>A0A9X8J121</accession>
<protein>
    <submittedName>
        <fullName evidence="3">Glycosyltransferase</fullName>
    </submittedName>
</protein>
<dbReference type="Pfam" id="PF13692">
    <property type="entry name" value="Glyco_trans_1_4"/>
    <property type="match status" value="1"/>
</dbReference>
<organism evidence="3 4">
    <name type="scientific">Bacillus cereus</name>
    <dbReference type="NCBI Taxonomy" id="1396"/>
    <lineage>
        <taxon>Bacteria</taxon>
        <taxon>Bacillati</taxon>
        <taxon>Bacillota</taxon>
        <taxon>Bacilli</taxon>
        <taxon>Bacillales</taxon>
        <taxon>Bacillaceae</taxon>
        <taxon>Bacillus</taxon>
        <taxon>Bacillus cereus group</taxon>
    </lineage>
</organism>
<dbReference type="RefSeq" id="WP_070179554.1">
    <property type="nucleotide sequence ID" value="NZ_JARPOZ010000001.1"/>
</dbReference>
<reference evidence="3 4" key="1">
    <citation type="submission" date="2019-01" db="EMBL/GenBank/DDBJ databases">
        <title>Draft genome sequence of heavy metal resistant Bacillus cereus NWUAB01.</title>
        <authorList>
            <person name="Babalola O."/>
            <person name="Aremu B.R."/>
            <person name="Ayangbenro A.S."/>
        </authorList>
    </citation>
    <scope>NUCLEOTIDE SEQUENCE [LARGE SCALE GENOMIC DNA]</scope>
    <source>
        <strain evidence="3 4">NWUAB01</strain>
    </source>
</reference>
<dbReference type="EMBL" id="QNGD03000004">
    <property type="protein sequence ID" value="RWQ75262.1"/>
    <property type="molecule type" value="Genomic_DNA"/>
</dbReference>
<evidence type="ECO:0000313" key="4">
    <source>
        <dbReference type="Proteomes" id="UP000253597"/>
    </source>
</evidence>
<keyword evidence="1" id="KW-0328">Glycosyltransferase</keyword>
<comment type="caution">
    <text evidence="3">The sequence shown here is derived from an EMBL/GenBank/DDBJ whole genome shotgun (WGS) entry which is preliminary data.</text>
</comment>
<keyword evidence="2" id="KW-0808">Transferase</keyword>
<evidence type="ECO:0000256" key="2">
    <source>
        <dbReference type="ARBA" id="ARBA00022679"/>
    </source>
</evidence>
<evidence type="ECO:0000313" key="3">
    <source>
        <dbReference type="EMBL" id="RWQ75262.1"/>
    </source>
</evidence>
<name>A0A9X8J121_BACCE</name>
<sequence>MKRLVFVHDHKVKKIHNNYYSSGGLGQNVLNRYLKYFDTITLLVRCEEVHDESIINRLKLVNNEKINVVEIPDYNKINNLAVIKDIIEKHVTEADYLISRLPSILGSLAIKVSEKNKIPYAVEMVACPWDALWNYGSLKGKLMAPLMFLNTKKLVKKSKNVIYVTSEFLQKRYPNDNYNIGCSDVEISDTKKEVLDSRLNRKLKEQSSIKIGLIGGLNTKYKGHDFAFKAIQILSKEYNVELHLLGNGDVEKRRSQVQRMGIEKNVIFDGTRENGQEVWKWLDSMDIYIQPSLQEGLPRATVEAMSRGCAIVASDCGGLMELINQEFLIKKGDSLDLANKLKQLIEQPELYQQQSKRNFVKSKDFTYENLNKLRDMFYSNLL</sequence>
<dbReference type="GO" id="GO:0016757">
    <property type="term" value="F:glycosyltransferase activity"/>
    <property type="evidence" value="ECO:0007669"/>
    <property type="project" value="UniProtKB-KW"/>
</dbReference>
<proteinExistence type="predicted"/>
<dbReference type="PANTHER" id="PTHR12526:SF629">
    <property type="entry name" value="TEICHURONIC ACID BIOSYNTHESIS GLYCOSYLTRANSFERASE TUAH-RELATED"/>
    <property type="match status" value="1"/>
</dbReference>
<dbReference type="AlphaFoldDB" id="A0A9X8J121"/>
<evidence type="ECO:0000256" key="1">
    <source>
        <dbReference type="ARBA" id="ARBA00022676"/>
    </source>
</evidence>
<dbReference type="SUPFAM" id="SSF53756">
    <property type="entry name" value="UDP-Glycosyltransferase/glycogen phosphorylase"/>
    <property type="match status" value="1"/>
</dbReference>
<dbReference type="PANTHER" id="PTHR12526">
    <property type="entry name" value="GLYCOSYLTRANSFERASE"/>
    <property type="match status" value="1"/>
</dbReference>
<dbReference type="Gene3D" id="3.40.50.2000">
    <property type="entry name" value="Glycogen Phosphorylase B"/>
    <property type="match status" value="2"/>
</dbReference>
<gene>
    <name evidence="3" type="ORF">DR116_0009625</name>
</gene>
<dbReference type="Proteomes" id="UP000253597">
    <property type="component" value="Unassembled WGS sequence"/>
</dbReference>